<feature type="transmembrane region" description="Helical" evidence="1">
    <location>
        <begin position="41"/>
        <end position="60"/>
    </location>
</feature>
<feature type="transmembrane region" description="Helical" evidence="1">
    <location>
        <begin position="12"/>
        <end position="35"/>
    </location>
</feature>
<keyword evidence="1" id="KW-1133">Transmembrane helix</keyword>
<protein>
    <submittedName>
        <fullName evidence="2">Uncharacterized protein</fullName>
    </submittedName>
</protein>
<keyword evidence="1" id="KW-0472">Membrane</keyword>
<evidence type="ECO:0000313" key="2">
    <source>
        <dbReference type="EMBL" id="KKN46799.1"/>
    </source>
</evidence>
<evidence type="ECO:0000256" key="1">
    <source>
        <dbReference type="SAM" id="Phobius"/>
    </source>
</evidence>
<keyword evidence="1" id="KW-0812">Transmembrane</keyword>
<comment type="caution">
    <text evidence="2">The sequence shown here is derived from an EMBL/GenBank/DDBJ whole genome shotgun (WGS) entry which is preliminary data.</text>
</comment>
<dbReference type="AlphaFoldDB" id="A0A0F9QWL1"/>
<organism evidence="2">
    <name type="scientific">marine sediment metagenome</name>
    <dbReference type="NCBI Taxonomy" id="412755"/>
    <lineage>
        <taxon>unclassified sequences</taxon>
        <taxon>metagenomes</taxon>
        <taxon>ecological metagenomes</taxon>
    </lineage>
</organism>
<reference evidence="2" key="1">
    <citation type="journal article" date="2015" name="Nature">
        <title>Complex archaea that bridge the gap between prokaryotes and eukaryotes.</title>
        <authorList>
            <person name="Spang A."/>
            <person name="Saw J.H."/>
            <person name="Jorgensen S.L."/>
            <person name="Zaremba-Niedzwiedzka K."/>
            <person name="Martijn J."/>
            <person name="Lind A.E."/>
            <person name="van Eijk R."/>
            <person name="Schleper C."/>
            <person name="Guy L."/>
            <person name="Ettema T.J."/>
        </authorList>
    </citation>
    <scope>NUCLEOTIDE SEQUENCE</scope>
</reference>
<gene>
    <name evidence="2" type="ORF">LCGC14_0669270</name>
</gene>
<accession>A0A0F9QWL1</accession>
<proteinExistence type="predicted"/>
<name>A0A0F9QWL1_9ZZZZ</name>
<dbReference type="EMBL" id="LAZR01001311">
    <property type="protein sequence ID" value="KKN46799.1"/>
    <property type="molecule type" value="Genomic_DNA"/>
</dbReference>
<sequence length="79" mass="8947">MFTLFKNMIKAIVKVTLLFAMVSLAFWPAGSIYIMVGSSGAAAWLIFYLVAMITVMFTLLQENAFSKKVNKLGKAFWEW</sequence>